<accession>A0A844XB05</accession>
<organism evidence="1 2">
    <name type="scientific">Aurantiacibacter rhizosphaerae</name>
    <dbReference type="NCBI Taxonomy" id="2691582"/>
    <lineage>
        <taxon>Bacteria</taxon>
        <taxon>Pseudomonadati</taxon>
        <taxon>Pseudomonadota</taxon>
        <taxon>Alphaproteobacteria</taxon>
        <taxon>Sphingomonadales</taxon>
        <taxon>Erythrobacteraceae</taxon>
        <taxon>Aurantiacibacter</taxon>
    </lineage>
</organism>
<comment type="caution">
    <text evidence="1">The sequence shown here is derived from an EMBL/GenBank/DDBJ whole genome shotgun (WGS) entry which is preliminary data.</text>
</comment>
<keyword evidence="1" id="KW-0808">Transferase</keyword>
<proteinExistence type="predicted"/>
<evidence type="ECO:0000313" key="2">
    <source>
        <dbReference type="Proteomes" id="UP000461409"/>
    </source>
</evidence>
<reference evidence="1 2" key="1">
    <citation type="submission" date="2019-12" db="EMBL/GenBank/DDBJ databases">
        <authorList>
            <person name="Lee S.D."/>
        </authorList>
    </citation>
    <scope>NUCLEOTIDE SEQUENCE [LARGE SCALE GENOMIC DNA]</scope>
    <source>
        <strain evidence="1 2">GH3-10</strain>
    </source>
</reference>
<dbReference type="SUPFAM" id="SSF53335">
    <property type="entry name" value="S-adenosyl-L-methionine-dependent methyltransferases"/>
    <property type="match status" value="1"/>
</dbReference>
<dbReference type="EMBL" id="WUBR01000001">
    <property type="protein sequence ID" value="MWV26973.1"/>
    <property type="molecule type" value="Genomic_DNA"/>
</dbReference>
<reference evidence="1 2" key="2">
    <citation type="submission" date="2020-02" db="EMBL/GenBank/DDBJ databases">
        <title>Erythrobacter dongmakensis sp. nov., isolated from a tidal mudflat.</title>
        <authorList>
            <person name="Kim I.S."/>
        </authorList>
    </citation>
    <scope>NUCLEOTIDE SEQUENCE [LARGE SCALE GENOMIC DNA]</scope>
    <source>
        <strain evidence="1 2">GH3-10</strain>
    </source>
</reference>
<keyword evidence="2" id="KW-1185">Reference proteome</keyword>
<protein>
    <submittedName>
        <fullName evidence="1">Class I SAM-dependent methyltransferase</fullName>
    </submittedName>
</protein>
<dbReference type="Pfam" id="PF13578">
    <property type="entry name" value="Methyltransf_24"/>
    <property type="match status" value="1"/>
</dbReference>
<dbReference type="Proteomes" id="UP000461409">
    <property type="component" value="Unassembled WGS sequence"/>
</dbReference>
<dbReference type="GO" id="GO:0032259">
    <property type="term" value="P:methylation"/>
    <property type="evidence" value="ECO:0007669"/>
    <property type="project" value="UniProtKB-KW"/>
</dbReference>
<dbReference type="Gene3D" id="3.40.50.150">
    <property type="entry name" value="Vaccinia Virus protein VP39"/>
    <property type="match status" value="1"/>
</dbReference>
<dbReference type="AlphaFoldDB" id="A0A844XB05"/>
<evidence type="ECO:0000313" key="1">
    <source>
        <dbReference type="EMBL" id="MWV26973.1"/>
    </source>
</evidence>
<dbReference type="GO" id="GO:0008168">
    <property type="term" value="F:methyltransferase activity"/>
    <property type="evidence" value="ECO:0007669"/>
    <property type="project" value="UniProtKB-KW"/>
</dbReference>
<keyword evidence="1" id="KW-0489">Methyltransferase</keyword>
<sequence>MLKRIAGIRNSRKPKMMVPKSRNAVETDLGTWWYPQLGGPESLLAYARSIDAVKLCRELFDTLSEDKYLLYVKEFYDQGRALWGDSWVFHDINTVLLSAALSMKPESYMEIGVRRARSAAMVLSQQPDCAFSAFDMWIPEYAGMENPGPDFVKAELDRLGHRGPREFIDGNSLETVPRYFAENPDRFFDIITVDGDHSIAGARADLVNVKERVKIGGLLVFDDTANQGHAGLGDVWDETIAGDPRFTSFVFNEVGFGIGIATRKF</sequence>
<dbReference type="InterPro" id="IPR029063">
    <property type="entry name" value="SAM-dependent_MTases_sf"/>
</dbReference>
<name>A0A844XB05_9SPHN</name>
<gene>
    <name evidence="1" type="ORF">GRF63_03545</name>
</gene>